<keyword evidence="2" id="KW-1185">Reference proteome</keyword>
<comment type="caution">
    <text evidence="1">The sequence shown here is derived from an EMBL/GenBank/DDBJ whole genome shotgun (WGS) entry which is preliminary data.</text>
</comment>
<dbReference type="EMBL" id="JAUEPT010000035">
    <property type="protein sequence ID" value="KAK0440120.1"/>
    <property type="molecule type" value="Genomic_DNA"/>
</dbReference>
<evidence type="ECO:0000313" key="2">
    <source>
        <dbReference type="Proteomes" id="UP001175226"/>
    </source>
</evidence>
<proteinExistence type="predicted"/>
<dbReference type="Proteomes" id="UP001175226">
    <property type="component" value="Unassembled WGS sequence"/>
</dbReference>
<protein>
    <submittedName>
        <fullName evidence="1">Uncharacterized protein</fullName>
    </submittedName>
</protein>
<reference evidence="1" key="1">
    <citation type="submission" date="2023-06" db="EMBL/GenBank/DDBJ databases">
        <authorList>
            <consortium name="Lawrence Berkeley National Laboratory"/>
            <person name="Ahrendt S."/>
            <person name="Sahu N."/>
            <person name="Indic B."/>
            <person name="Wong-Bajracharya J."/>
            <person name="Merenyi Z."/>
            <person name="Ke H.-M."/>
            <person name="Monk M."/>
            <person name="Kocsube S."/>
            <person name="Drula E."/>
            <person name="Lipzen A."/>
            <person name="Balint B."/>
            <person name="Henrissat B."/>
            <person name="Andreopoulos B."/>
            <person name="Martin F.M."/>
            <person name="Harder C.B."/>
            <person name="Rigling D."/>
            <person name="Ford K.L."/>
            <person name="Foster G.D."/>
            <person name="Pangilinan J."/>
            <person name="Papanicolaou A."/>
            <person name="Barry K."/>
            <person name="LaButti K."/>
            <person name="Viragh M."/>
            <person name="Koriabine M."/>
            <person name="Yan M."/>
            <person name="Riley R."/>
            <person name="Champramary S."/>
            <person name="Plett K.L."/>
            <person name="Tsai I.J."/>
            <person name="Slot J."/>
            <person name="Sipos G."/>
            <person name="Plett J."/>
            <person name="Nagy L.G."/>
            <person name="Grigoriev I.V."/>
        </authorList>
    </citation>
    <scope>NUCLEOTIDE SEQUENCE</scope>
    <source>
        <strain evidence="1">FPL87.14</strain>
    </source>
</reference>
<sequence length="314" mass="35035">MANNAARLVVIRSLPTTSTPADPFPFPRGYPVRRRRAEGPWRLRTVTTVPQFTMQEHHDTFTSDAPAQSKHQGLPPFPGPLYLFPRDVAMTTDDSHHGHGTVLRQILRWCLDSWVATSSSIVKLFLNARYWSNRLPCVEGLGPISNVVLTPESSGRIGSSLVSQDSDDVLIQDRAVAPKMQLVFVRVTIQLLGVTWIPNLIGRIGWLRDPLCVGIYGLARKALLTKIWPTLIWNSSKTHSVVNPNLPVQGQLFVSSHGSPRPHIALQGPISNPGLNSTVAWENAISKNPVFVVSSKMHAMKQRHLMFRDMIIDW</sequence>
<accession>A0AA39MNP4</accession>
<organism evidence="1 2">
    <name type="scientific">Armillaria borealis</name>
    <dbReference type="NCBI Taxonomy" id="47425"/>
    <lineage>
        <taxon>Eukaryota</taxon>
        <taxon>Fungi</taxon>
        <taxon>Dikarya</taxon>
        <taxon>Basidiomycota</taxon>
        <taxon>Agaricomycotina</taxon>
        <taxon>Agaricomycetes</taxon>
        <taxon>Agaricomycetidae</taxon>
        <taxon>Agaricales</taxon>
        <taxon>Marasmiineae</taxon>
        <taxon>Physalacriaceae</taxon>
        <taxon>Armillaria</taxon>
    </lineage>
</organism>
<evidence type="ECO:0000313" key="1">
    <source>
        <dbReference type="EMBL" id="KAK0440120.1"/>
    </source>
</evidence>
<gene>
    <name evidence="1" type="ORF">EV421DRAFT_2020526</name>
</gene>
<name>A0AA39MNP4_9AGAR</name>
<dbReference type="AlphaFoldDB" id="A0AA39MNP4"/>